<sequence length="139" mass="14461">MEGRDRRATGADRWGDSPDPIDLGAGEFLTAFSSSGWGSGVSASGVPHDQEEHALRAAGRRTNVGCRSIGSSSPRCVLFPALHGWTAAEKCADTGPPRSCKGGQFQAELGVCGMVKCTSVPDCLRSVGRTDVSAPFSGY</sequence>
<name>A0AC60PHZ2_IXOPE</name>
<protein>
    <submittedName>
        <fullName evidence="1">Uncharacterized protein</fullName>
    </submittedName>
</protein>
<keyword evidence="2" id="KW-1185">Reference proteome</keyword>
<evidence type="ECO:0000313" key="2">
    <source>
        <dbReference type="Proteomes" id="UP000805193"/>
    </source>
</evidence>
<dbReference type="EMBL" id="JABSTQ010010539">
    <property type="protein sequence ID" value="KAG0420119.1"/>
    <property type="molecule type" value="Genomic_DNA"/>
</dbReference>
<gene>
    <name evidence="1" type="ORF">HPB47_003650</name>
</gene>
<reference evidence="1 2" key="1">
    <citation type="journal article" date="2020" name="Cell">
        <title>Large-Scale Comparative Analyses of Tick Genomes Elucidate Their Genetic Diversity and Vector Capacities.</title>
        <authorList>
            <consortium name="Tick Genome and Microbiome Consortium (TIGMIC)"/>
            <person name="Jia N."/>
            <person name="Wang J."/>
            <person name="Shi W."/>
            <person name="Du L."/>
            <person name="Sun Y."/>
            <person name="Zhan W."/>
            <person name="Jiang J.F."/>
            <person name="Wang Q."/>
            <person name="Zhang B."/>
            <person name="Ji P."/>
            <person name="Bell-Sakyi L."/>
            <person name="Cui X.M."/>
            <person name="Yuan T.T."/>
            <person name="Jiang B.G."/>
            <person name="Yang W.F."/>
            <person name="Lam T.T."/>
            <person name="Chang Q.C."/>
            <person name="Ding S.J."/>
            <person name="Wang X.J."/>
            <person name="Zhu J.G."/>
            <person name="Ruan X.D."/>
            <person name="Zhao L."/>
            <person name="Wei J.T."/>
            <person name="Ye R.Z."/>
            <person name="Que T.C."/>
            <person name="Du C.H."/>
            <person name="Zhou Y.H."/>
            <person name="Cheng J.X."/>
            <person name="Dai P.F."/>
            <person name="Guo W.B."/>
            <person name="Han X.H."/>
            <person name="Huang E.J."/>
            <person name="Li L.F."/>
            <person name="Wei W."/>
            <person name="Gao Y.C."/>
            <person name="Liu J.Z."/>
            <person name="Shao H.Z."/>
            <person name="Wang X."/>
            <person name="Wang C.C."/>
            <person name="Yang T.C."/>
            <person name="Huo Q.B."/>
            <person name="Li W."/>
            <person name="Chen H.Y."/>
            <person name="Chen S.E."/>
            <person name="Zhou L.G."/>
            <person name="Ni X.B."/>
            <person name="Tian J.H."/>
            <person name="Sheng Y."/>
            <person name="Liu T."/>
            <person name="Pan Y.S."/>
            <person name="Xia L.Y."/>
            <person name="Li J."/>
            <person name="Zhao F."/>
            <person name="Cao W.C."/>
        </authorList>
    </citation>
    <scope>NUCLEOTIDE SEQUENCE [LARGE SCALE GENOMIC DNA]</scope>
    <source>
        <strain evidence="1">Iper-2018</strain>
    </source>
</reference>
<proteinExistence type="predicted"/>
<accession>A0AC60PHZ2</accession>
<comment type="caution">
    <text evidence="1">The sequence shown here is derived from an EMBL/GenBank/DDBJ whole genome shotgun (WGS) entry which is preliminary data.</text>
</comment>
<evidence type="ECO:0000313" key="1">
    <source>
        <dbReference type="EMBL" id="KAG0420119.1"/>
    </source>
</evidence>
<dbReference type="Proteomes" id="UP000805193">
    <property type="component" value="Unassembled WGS sequence"/>
</dbReference>
<organism evidence="1 2">
    <name type="scientific">Ixodes persulcatus</name>
    <name type="common">Taiga tick</name>
    <dbReference type="NCBI Taxonomy" id="34615"/>
    <lineage>
        <taxon>Eukaryota</taxon>
        <taxon>Metazoa</taxon>
        <taxon>Ecdysozoa</taxon>
        <taxon>Arthropoda</taxon>
        <taxon>Chelicerata</taxon>
        <taxon>Arachnida</taxon>
        <taxon>Acari</taxon>
        <taxon>Parasitiformes</taxon>
        <taxon>Ixodida</taxon>
        <taxon>Ixodoidea</taxon>
        <taxon>Ixodidae</taxon>
        <taxon>Ixodinae</taxon>
        <taxon>Ixodes</taxon>
    </lineage>
</organism>